<feature type="compositionally biased region" description="Polar residues" evidence="1">
    <location>
        <begin position="226"/>
        <end position="245"/>
    </location>
</feature>
<feature type="region of interest" description="Disordered" evidence="1">
    <location>
        <begin position="479"/>
        <end position="582"/>
    </location>
</feature>
<feature type="compositionally biased region" description="Polar residues" evidence="1">
    <location>
        <begin position="157"/>
        <end position="189"/>
    </location>
</feature>
<dbReference type="HOGENOM" id="CLU_432567_0_0_0"/>
<feature type="compositionally biased region" description="Polar residues" evidence="1">
    <location>
        <begin position="84"/>
        <end position="99"/>
    </location>
</feature>
<feature type="compositionally biased region" description="Basic and acidic residues" evidence="1">
    <location>
        <begin position="288"/>
        <end position="299"/>
    </location>
</feature>
<accession>A3ZUQ9</accession>
<feature type="compositionally biased region" description="Polar residues" evidence="1">
    <location>
        <begin position="120"/>
        <end position="131"/>
    </location>
</feature>
<feature type="compositionally biased region" description="Polar residues" evidence="1">
    <location>
        <begin position="557"/>
        <end position="573"/>
    </location>
</feature>
<feature type="compositionally biased region" description="Low complexity" evidence="1">
    <location>
        <begin position="215"/>
        <end position="225"/>
    </location>
</feature>
<feature type="compositionally biased region" description="Polar residues" evidence="1">
    <location>
        <begin position="507"/>
        <end position="521"/>
    </location>
</feature>
<protein>
    <submittedName>
        <fullName evidence="2">Uncharacterized protein</fullName>
    </submittedName>
</protein>
<dbReference type="Proteomes" id="UP000004358">
    <property type="component" value="Unassembled WGS sequence"/>
</dbReference>
<sequence>MSGCAFPFFRSKDKSLEEMVTVEAMTEEGLQTPVVEPKPAVAEKEKPMPPIARFFGGFFGRGKSQPQPDPVSTLPETDEPPSESVANSSQPKIEYNNTGDVGAGIVAPKAAEPTPALAPQISNLAEMHSSQPAPAPRPAAKAQPTEIVNPHAVAQTPAEQPASQQNATMPNPAKQTFASQSTRSQSGSLTAALRNALDDATKDGLAQEAPERKSPTVAAAPSSASRFNTPSPAQSQVVDLSSSPLGSEPAAPRSQPTPAIGNNPPAVAEKIIENPTTSSSRIVTAAQKSDDNPLREDAATSRTRMIDLAAQPIGVRTEKPQTVYPAQEVEPAVESASQPTDATTLVAFQSHVHSGDSIIDQLKQSRRVNQFRPMYDTESVTAAATDRSVAPPKPQAVTAAVRPAPSIEPMEPQPTRPTVVAAIPMQAPQEVAAAAQPSAPQASPTVIAARPTPVPVEVAAPVQAPTPQLPTDFAATIPLENPAATKPAMSNPEPSTPPYRPEALSQLIPSETPITTAQLEQPGSLPAEPSVDMPTPQLATTPSNPVRAIPRVAVAPQTASRSTTDPAPQSRPTPQIADRPTPVAVEPMVIPTPRTSSQVVSPVTMPKLAPVVTVEEYRRMQQQRRNQATQKY</sequence>
<gene>
    <name evidence="2" type="ORF">DSM3645_24090</name>
</gene>
<evidence type="ECO:0000256" key="1">
    <source>
        <dbReference type="SAM" id="MobiDB-lite"/>
    </source>
</evidence>
<proteinExistence type="predicted"/>
<reference evidence="2 3" key="1">
    <citation type="submission" date="2006-02" db="EMBL/GenBank/DDBJ databases">
        <authorList>
            <person name="Amann R."/>
            <person name="Ferriera S."/>
            <person name="Johnson J."/>
            <person name="Kravitz S."/>
            <person name="Halpern A."/>
            <person name="Remington K."/>
            <person name="Beeson K."/>
            <person name="Tran B."/>
            <person name="Rogers Y.-H."/>
            <person name="Friedman R."/>
            <person name="Venter J.C."/>
        </authorList>
    </citation>
    <scope>NUCLEOTIDE SEQUENCE [LARGE SCALE GENOMIC DNA]</scope>
    <source>
        <strain evidence="2 3">DSM 3645</strain>
    </source>
</reference>
<name>A3ZUQ9_9BACT</name>
<organism evidence="2 3">
    <name type="scientific">Blastopirellula marina DSM 3645</name>
    <dbReference type="NCBI Taxonomy" id="314230"/>
    <lineage>
        <taxon>Bacteria</taxon>
        <taxon>Pseudomonadati</taxon>
        <taxon>Planctomycetota</taxon>
        <taxon>Planctomycetia</taxon>
        <taxon>Pirellulales</taxon>
        <taxon>Pirellulaceae</taxon>
        <taxon>Blastopirellula</taxon>
    </lineage>
</organism>
<dbReference type="EMBL" id="AANZ01000013">
    <property type="protein sequence ID" value="EAQ79645.1"/>
    <property type="molecule type" value="Genomic_DNA"/>
</dbReference>
<dbReference type="AlphaFoldDB" id="A3ZUQ9"/>
<feature type="region of interest" description="Disordered" evidence="1">
    <location>
        <begin position="52"/>
        <end position="302"/>
    </location>
</feature>
<evidence type="ECO:0000313" key="2">
    <source>
        <dbReference type="EMBL" id="EAQ79645.1"/>
    </source>
</evidence>
<feature type="region of interest" description="Disordered" evidence="1">
    <location>
        <begin position="382"/>
        <end position="414"/>
    </location>
</feature>
<evidence type="ECO:0000313" key="3">
    <source>
        <dbReference type="Proteomes" id="UP000004358"/>
    </source>
</evidence>
<comment type="caution">
    <text evidence="2">The sequence shown here is derived from an EMBL/GenBank/DDBJ whole genome shotgun (WGS) entry which is preliminary data.</text>
</comment>